<gene>
    <name evidence="3" type="ORF">L1857_10595</name>
</gene>
<feature type="compositionally biased region" description="Polar residues" evidence="1">
    <location>
        <begin position="76"/>
        <end position="93"/>
    </location>
</feature>
<protein>
    <recommendedName>
        <fullName evidence="5">Secreted protein</fullName>
    </recommendedName>
</protein>
<feature type="transmembrane region" description="Helical" evidence="2">
    <location>
        <begin position="6"/>
        <end position="26"/>
    </location>
</feature>
<evidence type="ECO:0000313" key="3">
    <source>
        <dbReference type="EMBL" id="UQS23231.1"/>
    </source>
</evidence>
<evidence type="ECO:0008006" key="5">
    <source>
        <dbReference type="Google" id="ProtNLM"/>
    </source>
</evidence>
<dbReference type="RefSeq" id="WP_094007824.1">
    <property type="nucleotide sequence ID" value="NZ_CP091196.1"/>
</dbReference>
<evidence type="ECO:0000256" key="1">
    <source>
        <dbReference type="SAM" id="MobiDB-lite"/>
    </source>
</evidence>
<keyword evidence="2" id="KW-0812">Transmembrane</keyword>
<dbReference type="EMBL" id="CP091196">
    <property type="protein sequence ID" value="UQS23231.1"/>
    <property type="molecule type" value="Genomic_DNA"/>
</dbReference>
<keyword evidence="2" id="KW-1133">Transmembrane helix</keyword>
<dbReference type="Proteomes" id="UP000830158">
    <property type="component" value="Chromosome"/>
</dbReference>
<keyword evidence="2" id="KW-0472">Membrane</keyword>
<accession>A0ABY4NT58</accession>
<name>A0ABY4NT58_9PSEU</name>
<sequence length="262" mass="29581">MSAGVVVAIAVGGSVLFMAAFGWLMMRLRRREAGAAAVAIGKLRAELPRRGWTYVERDDSLAEAYNRQVEQFWSPEQSQFWRPNQPESRSGFQPTAPDPLEQHFIRPPRARSAHDVITGTHRGRPFVAATLEVFYRHHVLTELCIWVRTPAPRPPVYVRQTVGVVSRINAAVGQGDFRTGNPAFDDRFDANGPDERFLAYAITPALAEFLLTDQRKFRGFTLFADRLDAFDRIRDHRDPAELVPALDLRCDILDRIPAAAWA</sequence>
<keyword evidence="4" id="KW-1185">Reference proteome</keyword>
<evidence type="ECO:0000256" key="2">
    <source>
        <dbReference type="SAM" id="Phobius"/>
    </source>
</evidence>
<organism evidence="3 4">
    <name type="scientific">Amycolatopsis thermalba</name>
    <dbReference type="NCBI Taxonomy" id="944492"/>
    <lineage>
        <taxon>Bacteria</taxon>
        <taxon>Bacillati</taxon>
        <taxon>Actinomycetota</taxon>
        <taxon>Actinomycetes</taxon>
        <taxon>Pseudonocardiales</taxon>
        <taxon>Pseudonocardiaceae</taxon>
        <taxon>Amycolatopsis</taxon>
    </lineage>
</organism>
<feature type="region of interest" description="Disordered" evidence="1">
    <location>
        <begin position="76"/>
        <end position="98"/>
    </location>
</feature>
<reference evidence="3" key="1">
    <citation type="submission" date="2022-01" db="EMBL/GenBank/DDBJ databases">
        <title>PSI-footprinting approach for the identification of protein synthesis inhibitor producers.</title>
        <authorList>
            <person name="Handel F."/>
            <person name="Kulik A."/>
            <person name="Wex K.W."/>
            <person name="Berscheid A."/>
            <person name="Saur J.S."/>
            <person name="Winkler A."/>
            <person name="Wibberg D."/>
            <person name="Kalinowski J."/>
            <person name="Broetz-Oesterhelt H."/>
            <person name="Mast Y."/>
        </authorList>
    </citation>
    <scope>NUCLEOTIDE SEQUENCE</scope>
    <source>
        <strain evidence="3">KNN 49.3e</strain>
    </source>
</reference>
<proteinExistence type="predicted"/>
<evidence type="ECO:0000313" key="4">
    <source>
        <dbReference type="Proteomes" id="UP000830158"/>
    </source>
</evidence>